<evidence type="ECO:0000313" key="9">
    <source>
        <dbReference type="Proteomes" id="UP000274756"/>
    </source>
</evidence>
<comment type="catalytic activity">
    <reaction evidence="2 4">
        <text>a beta-D-Man-(1-&gt;4)-beta-D-GlcNAc-(1-&gt;4)-alpha-D-GlcNAc-diphospho-di-trans,poly-cis-dolichol + GDP-alpha-D-mannose = an alpha-D-Man-(1-&gt;3)-beta-D-Man-(1-&gt;4)-beta-D-GlcNAc-(1-&gt;4)-alpha-D-GlcNAc-diphospho-di-trans,poly-cis-dolichol + GDP + H(+)</text>
        <dbReference type="Rhea" id="RHEA:29515"/>
        <dbReference type="Rhea" id="RHEA-COMP:19511"/>
        <dbReference type="Rhea" id="RHEA-COMP:19513"/>
        <dbReference type="ChEBI" id="CHEBI:15378"/>
        <dbReference type="ChEBI" id="CHEBI:57527"/>
        <dbReference type="ChEBI" id="CHEBI:58189"/>
        <dbReference type="ChEBI" id="CHEBI:58472"/>
        <dbReference type="ChEBI" id="CHEBI:132510"/>
        <dbReference type="EC" id="2.4.1.132"/>
    </reaction>
    <physiologicalReaction direction="left-to-right" evidence="2 4">
        <dbReference type="Rhea" id="RHEA:29516"/>
    </physiologicalReaction>
</comment>
<comment type="pathway">
    <text evidence="4">Protein modification; protein glycosylation.</text>
</comment>
<keyword evidence="4" id="KW-0808">Transferase</keyword>
<comment type="function">
    <text evidence="4">Mannosylates Man(2)GlcNAc(2)-dolichol diphosphate and Man(1)GlcNAc(2)-dolichol diphosphate to form Man(3)GlcNAc(2)-dolichol diphosphate.</text>
</comment>
<dbReference type="EMBL" id="UYYG01000028">
    <property type="protein sequence ID" value="VDN51701.1"/>
    <property type="molecule type" value="Genomic_DNA"/>
</dbReference>
<feature type="domain" description="Glycosyl transferase family 1" evidence="5">
    <location>
        <begin position="168"/>
        <end position="320"/>
    </location>
</feature>
<keyword evidence="1 4" id="KW-0328">Glycosyltransferase</keyword>
<dbReference type="GO" id="GO:0102704">
    <property type="term" value="F:GDP-Man:Man(2)GlcNAc(2)-PP-Dol alpha-1,6-mannosyltransferase activity"/>
    <property type="evidence" value="ECO:0007669"/>
    <property type="project" value="UniProtKB-UniRule"/>
</dbReference>
<gene>
    <name evidence="7" type="ORF">DME_LOCUS1674</name>
</gene>
<dbReference type="InterPro" id="IPR027054">
    <property type="entry name" value="ALG2"/>
</dbReference>
<dbReference type="UniPathway" id="UPA00378"/>
<organism evidence="8 10">
    <name type="scientific">Dracunculus medinensis</name>
    <name type="common">Guinea worm</name>
    <dbReference type="NCBI Taxonomy" id="318479"/>
    <lineage>
        <taxon>Eukaryota</taxon>
        <taxon>Metazoa</taxon>
        <taxon>Ecdysozoa</taxon>
        <taxon>Nematoda</taxon>
        <taxon>Chromadorea</taxon>
        <taxon>Rhabditida</taxon>
        <taxon>Spirurina</taxon>
        <taxon>Dracunculoidea</taxon>
        <taxon>Dracunculidae</taxon>
        <taxon>Dracunculus</taxon>
    </lineage>
</organism>
<sequence>MSSDARKSSGLDYNEKSFIYLSTSYSEIRNINLALHPGDWFSQNVALGFQLLLSDLDPDLIVIDHSASCVPLLKWRFPKVKILFYCHFPQQLVTPSRFFLYRWYSKLIALLEGTMFQYADLIMVNSHFTERQFLRVMPEVNISKLMVVYPPCDVDAVSIGDKAISRFDRPRNTRYTFLSMNRFWPEKRLDIIVEAAVILKRKNYYPRILLAGSVMPHIPESRIYYEILRKMVIKLDVADVIEFLDSPTEAEKFALYRACDTVIYTPPDEHFGIVPIEALEQRRPVIVCNSGGPAETVLEGITGSKINDPDGGLMAKAMEEHILKGVWPELDYDNEYMQQVKILKIL</sequence>
<protein>
    <recommendedName>
        <fullName evidence="4">Alpha-1,3/1,6-mannosyltransferase ALG2</fullName>
        <ecNumber evidence="4">2.4.1.132</ecNumber>
        <ecNumber evidence="4">2.4.1.257</ecNumber>
    </recommendedName>
    <alternativeName>
        <fullName evidence="4">GDP-Man:Man(1)GlcNAc(2)-PP-Dol alpha-1,3-mannosyltransferase</fullName>
    </alternativeName>
</protein>
<evidence type="ECO:0000313" key="8">
    <source>
        <dbReference type="Proteomes" id="UP000038040"/>
    </source>
</evidence>
<accession>A0A0N4UHZ5</accession>
<dbReference type="InterPro" id="IPR001296">
    <property type="entry name" value="Glyco_trans_1"/>
</dbReference>
<evidence type="ECO:0000256" key="1">
    <source>
        <dbReference type="ARBA" id="ARBA00022676"/>
    </source>
</evidence>
<proteinExistence type="inferred from homology"/>
<reference evidence="10" key="1">
    <citation type="submission" date="2017-02" db="UniProtKB">
        <authorList>
            <consortium name="WormBaseParasite"/>
        </authorList>
    </citation>
    <scope>IDENTIFICATION</scope>
</reference>
<dbReference type="WBParaSite" id="DME_0000720301-mRNA-1">
    <property type="protein sequence ID" value="DME_0000720301-mRNA-1"/>
    <property type="gene ID" value="DME_0000720301"/>
</dbReference>
<name>A0A0N4UHZ5_DRAME</name>
<dbReference type="AlphaFoldDB" id="A0A0N4UHZ5"/>
<dbReference type="PANTHER" id="PTHR45918:SF2">
    <property type="entry name" value="ALPHA-1,3_1,6-MANNOSYLTRANSFERASE ALG2"/>
    <property type="match status" value="1"/>
</dbReference>
<dbReference type="PANTHER" id="PTHR45918">
    <property type="entry name" value="ALPHA-1,3/1,6-MANNOSYLTRANSFERASE ALG2"/>
    <property type="match status" value="1"/>
</dbReference>
<dbReference type="Proteomes" id="UP000274756">
    <property type="component" value="Unassembled WGS sequence"/>
</dbReference>
<feature type="domain" description="Glycosyltransferase subfamily 4-like N-terminal" evidence="6">
    <location>
        <begin position="32"/>
        <end position="155"/>
    </location>
</feature>
<evidence type="ECO:0000259" key="6">
    <source>
        <dbReference type="Pfam" id="PF13439"/>
    </source>
</evidence>
<dbReference type="InterPro" id="IPR028098">
    <property type="entry name" value="Glyco_trans_4-like_N"/>
</dbReference>
<dbReference type="EC" id="2.4.1.132" evidence="4"/>
<dbReference type="SUPFAM" id="SSF53756">
    <property type="entry name" value="UDP-Glycosyltransferase/glycogen phosphorylase"/>
    <property type="match status" value="1"/>
</dbReference>
<comment type="subcellular location">
    <subcellularLocation>
        <location evidence="4">Endoplasmic reticulum membrane</location>
        <topology evidence="4">Single-pass membrane protein</topology>
    </subcellularLocation>
</comment>
<dbReference type="OrthoDB" id="448893at2759"/>
<evidence type="ECO:0000259" key="5">
    <source>
        <dbReference type="Pfam" id="PF00534"/>
    </source>
</evidence>
<evidence type="ECO:0000256" key="4">
    <source>
        <dbReference type="RuleBase" id="RU367136"/>
    </source>
</evidence>
<dbReference type="Pfam" id="PF13439">
    <property type="entry name" value="Glyco_transf_4"/>
    <property type="match status" value="1"/>
</dbReference>
<keyword evidence="9" id="KW-1185">Reference proteome</keyword>
<comment type="similarity">
    <text evidence="4">Belongs to the glycosyltransferase group 1 family.</text>
</comment>
<evidence type="ECO:0000313" key="7">
    <source>
        <dbReference type="EMBL" id="VDN51701.1"/>
    </source>
</evidence>
<dbReference type="Gene3D" id="3.40.50.2000">
    <property type="entry name" value="Glycogen Phosphorylase B"/>
    <property type="match status" value="1"/>
</dbReference>
<dbReference type="STRING" id="318479.A0A0N4UHZ5"/>
<comment type="catalytic activity">
    <reaction evidence="3 4">
        <text>an alpha-D-Man-(1-&gt;3)-beta-D-Man-(1-&gt;4)-beta-D-GlcNAc-(1-&gt;4)-alpha-D-GlcNAc-diphospho-di-trans,poly-cis-dolichol + GDP-alpha-D-mannose = an alpha-D-Man-(1-&gt;3)-[alpha-D-Man-(1-&gt;6)]-beta-D-Man-(1-&gt;4)-beta-D-GlcNAc-(1-&gt;4)-alpha-D-GlcNAc-diphospho-di-trans,poly-cis-dolichol + GDP + H(+)</text>
        <dbReference type="Rhea" id="RHEA:29519"/>
        <dbReference type="Rhea" id="RHEA-COMP:19513"/>
        <dbReference type="Rhea" id="RHEA-COMP:19515"/>
        <dbReference type="ChEBI" id="CHEBI:15378"/>
        <dbReference type="ChEBI" id="CHEBI:57527"/>
        <dbReference type="ChEBI" id="CHEBI:58189"/>
        <dbReference type="ChEBI" id="CHEBI:132510"/>
        <dbReference type="ChEBI" id="CHEBI:132511"/>
        <dbReference type="EC" id="2.4.1.257"/>
    </reaction>
    <physiologicalReaction direction="left-to-right" evidence="3 4">
        <dbReference type="Rhea" id="RHEA:29520"/>
    </physiologicalReaction>
</comment>
<evidence type="ECO:0000256" key="2">
    <source>
        <dbReference type="ARBA" id="ARBA00045103"/>
    </source>
</evidence>
<dbReference type="Pfam" id="PF00534">
    <property type="entry name" value="Glycos_transf_1"/>
    <property type="match status" value="1"/>
</dbReference>
<dbReference type="GO" id="GO:0004378">
    <property type="term" value="F:GDP-Man:Man(1)GlcNAc(2)-PP-Dol alpha-1,3-mannosyltransferase activity"/>
    <property type="evidence" value="ECO:0007669"/>
    <property type="project" value="UniProtKB-UniRule"/>
</dbReference>
<evidence type="ECO:0000313" key="10">
    <source>
        <dbReference type="WBParaSite" id="DME_0000720301-mRNA-1"/>
    </source>
</evidence>
<dbReference type="GO" id="GO:0005789">
    <property type="term" value="C:endoplasmic reticulum membrane"/>
    <property type="evidence" value="ECO:0007669"/>
    <property type="project" value="UniProtKB-SubCell"/>
</dbReference>
<dbReference type="EC" id="2.4.1.257" evidence="4"/>
<reference evidence="7 9" key="2">
    <citation type="submission" date="2018-11" db="EMBL/GenBank/DDBJ databases">
        <authorList>
            <consortium name="Pathogen Informatics"/>
        </authorList>
    </citation>
    <scope>NUCLEOTIDE SEQUENCE [LARGE SCALE GENOMIC DNA]</scope>
</reference>
<dbReference type="Proteomes" id="UP000038040">
    <property type="component" value="Unplaced"/>
</dbReference>
<evidence type="ECO:0000256" key="3">
    <source>
        <dbReference type="ARBA" id="ARBA00045104"/>
    </source>
</evidence>